<comment type="similarity">
    <text evidence="2">Belongs to the SEC61-beta family.</text>
</comment>
<keyword evidence="13" id="KW-1185">Reference proteome</keyword>
<dbReference type="InterPro" id="IPR030671">
    <property type="entry name" value="Sec61-beta/Sbh"/>
</dbReference>
<dbReference type="PANTHER" id="PTHR13509">
    <property type="entry name" value="SEC61 SUBUNIT BETA"/>
    <property type="match status" value="1"/>
</dbReference>
<keyword evidence="5" id="KW-0256">Endoplasmic reticulum</keyword>
<evidence type="ECO:0000256" key="1">
    <source>
        <dbReference type="ARBA" id="ARBA00004389"/>
    </source>
</evidence>
<protein>
    <recommendedName>
        <fullName evidence="14">Protein transport protein Sec61 subunit beta</fullName>
    </recommendedName>
</protein>
<dbReference type="OMA" id="KYTRSHH"/>
<keyword evidence="3" id="KW-0813">Transport</keyword>
<evidence type="ECO:0008006" key="14">
    <source>
        <dbReference type="Google" id="ProtNLM"/>
    </source>
</evidence>
<evidence type="ECO:0000256" key="7">
    <source>
        <dbReference type="ARBA" id="ARBA00022989"/>
    </source>
</evidence>
<keyword evidence="4 11" id="KW-0812">Transmembrane</keyword>
<dbReference type="InterPro" id="IPR016482">
    <property type="entry name" value="SecG/Sec61-beta/Sbh"/>
</dbReference>
<keyword evidence="7 11" id="KW-1133">Transmembrane helix</keyword>
<evidence type="ECO:0000256" key="3">
    <source>
        <dbReference type="ARBA" id="ARBA00022448"/>
    </source>
</evidence>
<dbReference type="GO" id="GO:0005784">
    <property type="term" value="C:Sec61 translocon complex"/>
    <property type="evidence" value="ECO:0007669"/>
    <property type="project" value="InterPro"/>
</dbReference>
<organism evidence="12 13">
    <name type="scientific">Capra hircus</name>
    <name type="common">Goat</name>
    <dbReference type="NCBI Taxonomy" id="9925"/>
    <lineage>
        <taxon>Eukaryota</taxon>
        <taxon>Metazoa</taxon>
        <taxon>Chordata</taxon>
        <taxon>Craniata</taxon>
        <taxon>Vertebrata</taxon>
        <taxon>Euteleostomi</taxon>
        <taxon>Mammalia</taxon>
        <taxon>Eutheria</taxon>
        <taxon>Laurasiatheria</taxon>
        <taxon>Artiodactyla</taxon>
        <taxon>Ruminantia</taxon>
        <taxon>Pecora</taxon>
        <taxon>Bovidae</taxon>
        <taxon>Caprinae</taxon>
        <taxon>Capra</taxon>
    </lineage>
</organism>
<dbReference type="Proteomes" id="UP000291000">
    <property type="component" value="Chromosome 23"/>
</dbReference>
<evidence type="ECO:0000256" key="5">
    <source>
        <dbReference type="ARBA" id="ARBA00022824"/>
    </source>
</evidence>
<keyword evidence="6" id="KW-0653">Protein transport</keyword>
<evidence type="ECO:0000256" key="11">
    <source>
        <dbReference type="SAM" id="Phobius"/>
    </source>
</evidence>
<evidence type="ECO:0000256" key="9">
    <source>
        <dbReference type="ARBA" id="ARBA00023136"/>
    </source>
</evidence>
<dbReference type="AlphaFoldDB" id="A0A452EUL0"/>
<keyword evidence="8" id="KW-0811">Translocation</keyword>
<proteinExistence type="inferred from homology"/>
<reference evidence="12" key="2">
    <citation type="submission" date="2025-08" db="UniProtKB">
        <authorList>
            <consortium name="Ensembl"/>
        </authorList>
    </citation>
    <scope>IDENTIFICATION</scope>
</reference>
<dbReference type="EMBL" id="LWLT01000028">
    <property type="status" value="NOT_ANNOTATED_CDS"/>
    <property type="molecule type" value="Genomic_DNA"/>
</dbReference>
<evidence type="ECO:0000256" key="8">
    <source>
        <dbReference type="ARBA" id="ARBA00023010"/>
    </source>
</evidence>
<comment type="subcellular location">
    <subcellularLocation>
        <location evidence="1">Endoplasmic reticulum membrane</location>
        <topology evidence="1">Single-pass membrane protein</topology>
    </subcellularLocation>
</comment>
<evidence type="ECO:0000256" key="10">
    <source>
        <dbReference type="SAM" id="MobiDB-lite"/>
    </source>
</evidence>
<dbReference type="Pfam" id="PF03911">
    <property type="entry name" value="Sec61_beta"/>
    <property type="match status" value="1"/>
</dbReference>
<reference evidence="12" key="3">
    <citation type="submission" date="2025-09" db="UniProtKB">
        <authorList>
            <consortium name="Ensembl"/>
        </authorList>
    </citation>
    <scope>IDENTIFICATION</scope>
</reference>
<feature type="region of interest" description="Disordered" evidence="10">
    <location>
        <begin position="1"/>
        <end position="32"/>
    </location>
</feature>
<dbReference type="GO" id="GO:0006886">
    <property type="term" value="P:intracellular protein transport"/>
    <property type="evidence" value="ECO:0007669"/>
    <property type="project" value="InterPro"/>
</dbReference>
<evidence type="ECO:0000256" key="4">
    <source>
        <dbReference type="ARBA" id="ARBA00022692"/>
    </source>
</evidence>
<feature type="transmembrane region" description="Helical" evidence="11">
    <location>
        <begin position="57"/>
        <end position="77"/>
    </location>
</feature>
<dbReference type="Ensembl" id="ENSCHIT00000023494.1">
    <property type="protein sequence ID" value="ENSCHIP00000015691.1"/>
    <property type="gene ID" value="ENSCHIG00000016239.1"/>
</dbReference>
<evidence type="ECO:0000256" key="6">
    <source>
        <dbReference type="ARBA" id="ARBA00022927"/>
    </source>
</evidence>
<name>A0A452EUL0_CAPHI</name>
<dbReference type="GeneTree" id="ENSGT00390000003561"/>
<sequence>VPGLTPSGTNVGSSGTVWQKKNASCGTRSRGLTTSAGPGGMWRFYTEHSPALKEGPVPISVMSLPFITSIFMSHIWGKYTRS</sequence>
<accession>A0A452EUL0</accession>
<keyword evidence="9 11" id="KW-0472">Membrane</keyword>
<reference evidence="12 13" key="1">
    <citation type="submission" date="2016-04" db="EMBL/GenBank/DDBJ databases">
        <title>Polished mammalian reference genomes with single-molecule sequencing and chromosome conformation capture applied to the Capra hircus genome.</title>
        <authorList>
            <person name="Bickhart D.M."/>
            <person name="Koren S."/>
            <person name="Rosen B."/>
            <person name="Hastie A."/>
            <person name="Liachko I."/>
            <person name="Sullivan S.T."/>
            <person name="Burton J."/>
            <person name="Sayre B.L."/>
            <person name="Huson H.J."/>
            <person name="Lee J."/>
            <person name="Lam E."/>
            <person name="Kelley C.M."/>
            <person name="Hutchison J.L."/>
            <person name="Zhou Y."/>
            <person name="Sun J."/>
            <person name="Crisa A."/>
            <person name="Schwartz J.C."/>
            <person name="Hammond J.A."/>
            <person name="Schroeder S.G."/>
            <person name="Liu G.E."/>
            <person name="Dunham M."/>
            <person name="Shendure J."/>
            <person name="Sonstegard T.S."/>
            <person name="Phillippy A.M."/>
            <person name="Van Tassell C.P."/>
            <person name="Smith T.P."/>
        </authorList>
    </citation>
    <scope>NUCLEOTIDE SEQUENCE [LARGE SCALE GENOMIC DNA]</scope>
</reference>
<evidence type="ECO:0000313" key="13">
    <source>
        <dbReference type="Proteomes" id="UP000291000"/>
    </source>
</evidence>
<dbReference type="STRING" id="9925.ENSCHIP00000015691"/>
<evidence type="ECO:0000313" key="12">
    <source>
        <dbReference type="Ensembl" id="ENSCHIP00000015691.1"/>
    </source>
</evidence>
<evidence type="ECO:0000256" key="2">
    <source>
        <dbReference type="ARBA" id="ARBA00006103"/>
    </source>
</evidence>